<sequence length="52" mass="6078">MINRTLLNMAIVVNDVMNKHSKDISGYFKVIWKSSKRSGTLYRLRIRAKPNI</sequence>
<accession>G2PL93</accession>
<dbReference type="HOGENOM" id="CLU_3081982_0_0_10"/>
<evidence type="ECO:0000313" key="2">
    <source>
        <dbReference type="Proteomes" id="UP000008908"/>
    </source>
</evidence>
<protein>
    <submittedName>
        <fullName evidence="1">Uncharacterized protein</fullName>
    </submittedName>
</protein>
<name>G2PL93_ALLRU</name>
<dbReference type="Proteomes" id="UP000008908">
    <property type="component" value="Chromosome"/>
</dbReference>
<reference evidence="1 2" key="2">
    <citation type="journal article" date="2012" name="Stand. Genomic Sci.">
        <title>Complete genome sequence of the facultatively anaerobic, appendaged bacterium Muricauda ruestringensis type strain (B1(T)).</title>
        <authorList>
            <person name="Huntemann M."/>
            <person name="Teshima H."/>
            <person name="Lapidus A."/>
            <person name="Nolan M."/>
            <person name="Lucas S."/>
            <person name="Hammon N."/>
            <person name="Deshpande S."/>
            <person name="Cheng J.F."/>
            <person name="Tapia R."/>
            <person name="Goodwin L.A."/>
            <person name="Pitluck S."/>
            <person name="Liolios K."/>
            <person name="Pagani I."/>
            <person name="Ivanova N."/>
            <person name="Mavromatis K."/>
            <person name="Mikhailova N."/>
            <person name="Pati A."/>
            <person name="Chen A."/>
            <person name="Palaniappan K."/>
            <person name="Land M."/>
            <person name="Hauser L."/>
            <person name="Pan C."/>
            <person name="Brambilla E.M."/>
            <person name="Rohde M."/>
            <person name="Spring S."/>
            <person name="Goker M."/>
            <person name="Detter J.C."/>
            <person name="Bristow J."/>
            <person name="Eisen J.A."/>
            <person name="Markowitz V."/>
            <person name="Hugenholtz P."/>
            <person name="Kyrpides N.C."/>
            <person name="Klenk H.P."/>
            <person name="Woyke T."/>
        </authorList>
    </citation>
    <scope>NUCLEOTIDE SEQUENCE [LARGE SCALE GENOMIC DNA]</scope>
    <source>
        <strain evidence="2">DSM 13258 / LMG 19739 / B1</strain>
    </source>
</reference>
<dbReference type="KEGG" id="mrs:Murru_3129"/>
<keyword evidence="2" id="KW-1185">Reference proteome</keyword>
<dbReference type="STRING" id="886377.Murru_3129"/>
<organism evidence="1 2">
    <name type="scientific">Allomuricauda ruestringensis (strain DSM 13258 / CIP 107369 / LMG 19739 / B1)</name>
    <name type="common">Muricauda ruestringensis</name>
    <dbReference type="NCBI Taxonomy" id="886377"/>
    <lineage>
        <taxon>Bacteria</taxon>
        <taxon>Pseudomonadati</taxon>
        <taxon>Bacteroidota</taxon>
        <taxon>Flavobacteriia</taxon>
        <taxon>Flavobacteriales</taxon>
        <taxon>Flavobacteriaceae</taxon>
        <taxon>Flagellimonas</taxon>
    </lineage>
</organism>
<dbReference type="EMBL" id="CP002999">
    <property type="protein sequence ID" value="AEM72150.1"/>
    <property type="molecule type" value="Genomic_DNA"/>
</dbReference>
<evidence type="ECO:0000313" key="1">
    <source>
        <dbReference type="EMBL" id="AEM72150.1"/>
    </source>
</evidence>
<proteinExistence type="predicted"/>
<gene>
    <name evidence="1" type="ordered locus">Murru_3129</name>
</gene>
<dbReference type="AlphaFoldDB" id="G2PL93"/>
<reference evidence="2" key="1">
    <citation type="submission" date="2011-08" db="EMBL/GenBank/DDBJ databases">
        <title>The complete genome of Muricauda ruestringensis DSM 13258.</title>
        <authorList>
            <person name="Lucas S."/>
            <person name="Han J."/>
            <person name="Lapidus A."/>
            <person name="Bruce D."/>
            <person name="Goodwin L."/>
            <person name="Pitluck S."/>
            <person name="Peters L."/>
            <person name="Kyrpides N."/>
            <person name="Mavromatis K."/>
            <person name="Ivanova N."/>
            <person name="Ovchinnikova G."/>
            <person name="Teshima H."/>
            <person name="Detter J.C."/>
            <person name="Tapia R."/>
            <person name="Han C."/>
            <person name="Land M."/>
            <person name="Hauser L."/>
            <person name="Markowitz V."/>
            <person name="Cheng J.-F."/>
            <person name="Hugenholtz P."/>
            <person name="Woyke T."/>
            <person name="Wu D."/>
            <person name="Spring S."/>
            <person name="Schroeder M."/>
            <person name="Brambilla E."/>
            <person name="Klenk H.-P."/>
            <person name="Eisen J.A."/>
        </authorList>
    </citation>
    <scope>NUCLEOTIDE SEQUENCE [LARGE SCALE GENOMIC DNA]</scope>
    <source>
        <strain evidence="2">DSM 13258 / LMG 19739 / B1</strain>
    </source>
</reference>